<dbReference type="Pfam" id="PF00535">
    <property type="entry name" value="Glycos_transf_2"/>
    <property type="match status" value="1"/>
</dbReference>
<dbReference type="Gene3D" id="3.90.550.10">
    <property type="entry name" value="Spore Coat Polysaccharide Biosynthesis Protein SpsA, Chain A"/>
    <property type="match status" value="1"/>
</dbReference>
<evidence type="ECO:0000256" key="1">
    <source>
        <dbReference type="PROSITE-ProRule" id="PRU00339"/>
    </source>
</evidence>
<dbReference type="GO" id="GO:0016740">
    <property type="term" value="F:transferase activity"/>
    <property type="evidence" value="ECO:0007669"/>
    <property type="project" value="UniProtKB-KW"/>
</dbReference>
<evidence type="ECO:0000313" key="5">
    <source>
        <dbReference type="Proteomes" id="UP000285882"/>
    </source>
</evidence>
<evidence type="ECO:0000313" key="6">
    <source>
        <dbReference type="Proteomes" id="UP000326951"/>
    </source>
</evidence>
<dbReference type="PANTHER" id="PTHR43630">
    <property type="entry name" value="POLY-BETA-1,6-N-ACETYL-D-GLUCOSAMINE SYNTHASE"/>
    <property type="match status" value="1"/>
</dbReference>
<feature type="repeat" description="TPR" evidence="1">
    <location>
        <begin position="318"/>
        <end position="351"/>
    </location>
</feature>
<organism evidence="3 6">
    <name type="scientific">Sporolactobacillus terrae</name>
    <dbReference type="NCBI Taxonomy" id="269673"/>
    <lineage>
        <taxon>Bacteria</taxon>
        <taxon>Bacillati</taxon>
        <taxon>Bacillota</taxon>
        <taxon>Bacilli</taxon>
        <taxon>Bacillales</taxon>
        <taxon>Sporolactobacillaceae</taxon>
        <taxon>Sporolactobacillus</taxon>
    </lineage>
</organism>
<evidence type="ECO:0000313" key="3">
    <source>
        <dbReference type="EMBL" id="BBN98239.1"/>
    </source>
</evidence>
<dbReference type="InterPro" id="IPR001173">
    <property type="entry name" value="Glyco_trans_2-like"/>
</dbReference>
<sequence>MKPFLTLCMIVKNEEKVLKRCLGSVFKVVDEIIIVDTGSTDNTKAIAKKFTKKVYDYKWIGSFSNARNFAQSKATGEWILVLDADEFCQEDNALEFKKYLMNKQDNVEAYDVLTYHFLGNEGASVIQNKQMRVYRNISDIHYIRSVHEQLINKQRALNSGHSTLLVYHSGYMRQTIKEKKKHTRNKKLIDQELLKNADSGFDYFNLGNEYSSIGEDEKALENYIKAYQLKRHFKYSWVSLTIVSIVNCLINLKRYSDALDVIRDSEEIYSRSPEFRVLKSVIYLRQGRLEDAKNELETIAFHENEFPEVIVNVNYLIYIPYKVLSEIYTKQNQIEKAVQCFIKALDSNLNDTELLYRFFRLVITRVNDQEIITYLTKLNFMSDVKNVKRFIKVLTNLPGSLNLINKILRIEEVDKSLIRGIQPKIALIKDESEKAMKIFDSMNLNTTTQVINEGIFDFLDYIILCFILNKKENLLSLSYGDEENKNFVSFLCNGQPDCQQNDGAYLLLLERTINLNKFDLFEKLLSYRTAFDDTINIKIGHLLYEHDFIKLAMSFYQEVDISLFDENTYINIINEFIKKNELEDAYRFALQAINSEFYSFGIVKQLILLTNHSKDNKVKFATRQFALKCFPDSEELKNAMFNGIG</sequence>
<dbReference type="SUPFAM" id="SSF53448">
    <property type="entry name" value="Nucleotide-diphospho-sugar transferases"/>
    <property type="match status" value="1"/>
</dbReference>
<dbReference type="Proteomes" id="UP000285882">
    <property type="component" value="Chromosome"/>
</dbReference>
<protein>
    <submittedName>
        <fullName evidence="3">Glycosyl transferase family 2</fullName>
    </submittedName>
    <submittedName>
        <fullName evidence="4">Tetratricopeptide repeat protein</fullName>
    </submittedName>
</protein>
<dbReference type="Pfam" id="PF13181">
    <property type="entry name" value="TPR_8"/>
    <property type="match status" value="2"/>
</dbReference>
<dbReference type="EMBL" id="AP021853">
    <property type="protein sequence ID" value="BBN98239.1"/>
    <property type="molecule type" value="Genomic_DNA"/>
</dbReference>
<dbReference type="AlphaFoldDB" id="A0A410D776"/>
<dbReference type="InterPro" id="IPR011990">
    <property type="entry name" value="TPR-like_helical_dom_sf"/>
</dbReference>
<dbReference type="EMBL" id="CP025688">
    <property type="protein sequence ID" value="QAA21962.1"/>
    <property type="molecule type" value="Genomic_DNA"/>
</dbReference>
<dbReference type="PANTHER" id="PTHR43630:SF2">
    <property type="entry name" value="GLYCOSYLTRANSFERASE"/>
    <property type="match status" value="1"/>
</dbReference>
<dbReference type="CDD" id="cd02511">
    <property type="entry name" value="Beta4Glucosyltransferase"/>
    <property type="match status" value="1"/>
</dbReference>
<proteinExistence type="predicted"/>
<dbReference type="InterPro" id="IPR029044">
    <property type="entry name" value="Nucleotide-diphossugar_trans"/>
</dbReference>
<evidence type="ECO:0000313" key="4">
    <source>
        <dbReference type="EMBL" id="QAA21962.1"/>
    </source>
</evidence>
<dbReference type="RefSeq" id="WP_028984356.1">
    <property type="nucleotide sequence ID" value="NZ_AP021853.1"/>
</dbReference>
<accession>A0A410D776</accession>
<dbReference type="PROSITE" id="PS50005">
    <property type="entry name" value="TPR"/>
    <property type="match status" value="2"/>
</dbReference>
<dbReference type="Gene3D" id="1.25.40.10">
    <property type="entry name" value="Tetratricopeptide repeat domain"/>
    <property type="match status" value="1"/>
</dbReference>
<dbReference type="SUPFAM" id="SSF48452">
    <property type="entry name" value="TPR-like"/>
    <property type="match status" value="1"/>
</dbReference>
<feature type="repeat" description="TPR" evidence="1">
    <location>
        <begin position="200"/>
        <end position="233"/>
    </location>
</feature>
<evidence type="ECO:0000259" key="2">
    <source>
        <dbReference type="Pfam" id="PF00535"/>
    </source>
</evidence>
<reference evidence="4 5" key="1">
    <citation type="submission" date="2018-01" db="EMBL/GenBank/DDBJ databases">
        <title>Complete genome sequencing of Sporolactobacillus terrae DLG3.</title>
        <authorList>
            <person name="Nam Y.-D."/>
            <person name="Kang J."/>
            <person name="Chung W.-H."/>
        </authorList>
    </citation>
    <scope>NUCLEOTIDE SEQUENCE [LARGE SCALE GENOMIC DNA]</scope>
    <source>
        <strain evidence="4 5">DLG3</strain>
    </source>
</reference>
<dbReference type="SMART" id="SM00028">
    <property type="entry name" value="TPR"/>
    <property type="match status" value="2"/>
</dbReference>
<keyword evidence="3" id="KW-0808">Transferase</keyword>
<gene>
    <name evidence="4" type="ORF">C0674_04640</name>
    <name evidence="3" type="ORF">St703_09440</name>
</gene>
<feature type="domain" description="Glycosyltransferase 2-like" evidence="2">
    <location>
        <begin position="7"/>
        <end position="101"/>
    </location>
</feature>
<name>A0A410D776_9BACL</name>
<dbReference type="STRING" id="1449983.GCA_000647835_03233"/>
<keyword evidence="5" id="KW-1185">Reference proteome</keyword>
<dbReference type="InterPro" id="IPR019734">
    <property type="entry name" value="TPR_rpt"/>
</dbReference>
<reference evidence="3 6" key="2">
    <citation type="submission" date="2019-09" db="EMBL/GenBank/DDBJ databases">
        <title>Complete genome sequence of Sporolactobacillus terrae 70-3.</title>
        <authorList>
            <person name="Tanaka N."/>
            <person name="Shiwa Y."/>
            <person name="Fujita N."/>
            <person name="Tanasupawat S."/>
        </authorList>
    </citation>
    <scope>NUCLEOTIDE SEQUENCE [LARGE SCALE GENOMIC DNA]</scope>
    <source>
        <strain evidence="3 6">70-3</strain>
    </source>
</reference>
<dbReference type="Proteomes" id="UP000326951">
    <property type="component" value="Chromosome"/>
</dbReference>
<keyword evidence="1" id="KW-0802">TPR repeat</keyword>